<protein>
    <submittedName>
        <fullName evidence="1">Uncharacterized protein</fullName>
    </submittedName>
</protein>
<proteinExistence type="predicted"/>
<dbReference type="Proteomes" id="UP000270094">
    <property type="component" value="Unassembled WGS sequence"/>
</dbReference>
<reference evidence="1 2" key="1">
    <citation type="submission" date="2018-11" db="EMBL/GenBank/DDBJ databases">
        <authorList>
            <consortium name="Pathogen Informatics"/>
        </authorList>
    </citation>
    <scope>NUCLEOTIDE SEQUENCE [LARGE SCALE GENOMIC DNA]</scope>
</reference>
<gene>
    <name evidence="1" type="ORF">SVUK_LOCUS20478</name>
</gene>
<evidence type="ECO:0000313" key="2">
    <source>
        <dbReference type="Proteomes" id="UP000270094"/>
    </source>
</evidence>
<keyword evidence="2" id="KW-1185">Reference proteome</keyword>
<accession>A0A3P7JIK1</accession>
<name>A0A3P7JIK1_STRVU</name>
<organism evidence="1 2">
    <name type="scientific">Strongylus vulgaris</name>
    <name type="common">Blood worm</name>
    <dbReference type="NCBI Taxonomy" id="40348"/>
    <lineage>
        <taxon>Eukaryota</taxon>
        <taxon>Metazoa</taxon>
        <taxon>Ecdysozoa</taxon>
        <taxon>Nematoda</taxon>
        <taxon>Chromadorea</taxon>
        <taxon>Rhabditida</taxon>
        <taxon>Rhabditina</taxon>
        <taxon>Rhabditomorpha</taxon>
        <taxon>Strongyloidea</taxon>
        <taxon>Strongylidae</taxon>
        <taxon>Strongylus</taxon>
    </lineage>
</organism>
<evidence type="ECO:0000313" key="1">
    <source>
        <dbReference type="EMBL" id="VDM85480.1"/>
    </source>
</evidence>
<dbReference type="AlphaFoldDB" id="A0A3P7JIK1"/>
<sequence length="57" mass="6516">MRFHQGGDSQQVFVEAQSRCYRRHYNGRILLIHCDERSDGGAERKASIAPFSHGNLI</sequence>
<dbReference type="EMBL" id="UYYB01140987">
    <property type="protein sequence ID" value="VDM85480.1"/>
    <property type="molecule type" value="Genomic_DNA"/>
</dbReference>